<sequence>MSDVLHAPADILFYKNQKFFDYVRNITSDIVVDILQLQEINSAQILLCVENALDILYLDCDELAHLKKRVGFTLNNGDYIIRPGVRESFDFLINSLKLKVNEDKHVIQSNDNTGNGALLEQIVDAHNNEGNTFMKAFIENIVNNLKRSKNNYQYNEYVKRFALSLYILAGRNAYEFVRINLPGAIPSIATIESYMKCTNVQITECEFRFKSLKHHLNRIDSRHGFCAEDCTSVVKKISYDRISNSFIGFCTPLNNGVPQPVYFQTDNFHMLENWFKIAEKSSLLNLHMIQPITTDLSQSAPFILAAYGTNNKVISTGIIRRWLYIYNECSKESIRIIGFSTDCDAKYLKSMRLVSRFFANLPNIPITDNNDDNLFEIHVPAKWSSWFFLQPKQILLFMQDPIHLCTKLRNRILSAKATLLIGTQQVNIKHLEDLIDNSSKLDHNLVKSDIFPKDKQNFTSCLKISSKDVLSMLTENSNTTATRFYLTIIHLTILAYIDKTTSVSDRIYFAWITVFMCRFWYMWIQYNSFNTHSFTPLNNSKTAVKNTKTDKTKFFITKPTFFSIELNAHNLTYIAILVMNKQLPPESLNIYLFSSQPCEATFRNCRALSGTFSSSTNFSVLEFMKRSEKLSVLSGIKTYESLTRNDYHIEYPVHHKHHREKKVLFLVHSNEQMSISNIERLINESYERAKGFIEELDMADILIENGSFELHELSEKVSSKLTHTGRTIDYSQISEMDGINEEAESDLELNDDELTISGEDENEELNNDDGEENGNNDNQNSTLTTARKAFNGMRIYDEINEANKEAYFSIKIDNNVKYMHKQTACWYLMSDKNRLSSDRLLRVQQKQR</sequence>
<evidence type="ECO:0000313" key="3">
    <source>
        <dbReference type="EMBL" id="CAF0975556.1"/>
    </source>
</evidence>
<feature type="region of interest" description="Disordered" evidence="1">
    <location>
        <begin position="761"/>
        <end position="782"/>
    </location>
</feature>
<evidence type="ECO:0000256" key="1">
    <source>
        <dbReference type="SAM" id="MobiDB-lite"/>
    </source>
</evidence>
<evidence type="ECO:0000313" key="4">
    <source>
        <dbReference type="EMBL" id="CAF3746357.1"/>
    </source>
</evidence>
<accession>A0A8S2DQU6</accession>
<gene>
    <name evidence="3" type="ORF">OVA965_LOCUS13310</name>
    <name evidence="4" type="ORF">TMI583_LOCUS13313</name>
</gene>
<feature type="compositionally biased region" description="Acidic residues" evidence="1">
    <location>
        <begin position="761"/>
        <end position="774"/>
    </location>
</feature>
<evidence type="ECO:0000259" key="2">
    <source>
        <dbReference type="Pfam" id="PF12017"/>
    </source>
</evidence>
<name>A0A8S2DQU6_9BILA</name>
<dbReference type="Proteomes" id="UP000682733">
    <property type="component" value="Unassembled WGS sequence"/>
</dbReference>
<dbReference type="InterPro" id="IPR021896">
    <property type="entry name" value="THAP9-like_HTH"/>
</dbReference>
<dbReference type="Pfam" id="PF12017">
    <property type="entry name" value="Tnp_P_element"/>
    <property type="match status" value="1"/>
</dbReference>
<protein>
    <recommendedName>
        <fullName evidence="2">THAP9-like helix-turn-helix domain-containing protein</fullName>
    </recommendedName>
</protein>
<reference evidence="3" key="1">
    <citation type="submission" date="2021-02" db="EMBL/GenBank/DDBJ databases">
        <authorList>
            <person name="Nowell W R."/>
        </authorList>
    </citation>
    <scope>NUCLEOTIDE SEQUENCE</scope>
</reference>
<dbReference type="Proteomes" id="UP000677228">
    <property type="component" value="Unassembled WGS sequence"/>
</dbReference>
<dbReference type="EMBL" id="CAJNOK010005517">
    <property type="protein sequence ID" value="CAF0975556.1"/>
    <property type="molecule type" value="Genomic_DNA"/>
</dbReference>
<feature type="domain" description="THAP9-like helix-turn-helix" evidence="2">
    <location>
        <begin position="137"/>
        <end position="192"/>
    </location>
</feature>
<dbReference type="AlphaFoldDB" id="A0A8S2DQU6"/>
<dbReference type="EMBL" id="CAJOBA010005523">
    <property type="protein sequence ID" value="CAF3746357.1"/>
    <property type="molecule type" value="Genomic_DNA"/>
</dbReference>
<organism evidence="3 5">
    <name type="scientific">Didymodactylos carnosus</name>
    <dbReference type="NCBI Taxonomy" id="1234261"/>
    <lineage>
        <taxon>Eukaryota</taxon>
        <taxon>Metazoa</taxon>
        <taxon>Spiralia</taxon>
        <taxon>Gnathifera</taxon>
        <taxon>Rotifera</taxon>
        <taxon>Eurotatoria</taxon>
        <taxon>Bdelloidea</taxon>
        <taxon>Philodinida</taxon>
        <taxon>Philodinidae</taxon>
        <taxon>Didymodactylos</taxon>
    </lineage>
</organism>
<proteinExistence type="predicted"/>
<comment type="caution">
    <text evidence="3">The sequence shown here is derived from an EMBL/GenBank/DDBJ whole genome shotgun (WGS) entry which is preliminary data.</text>
</comment>
<evidence type="ECO:0000313" key="5">
    <source>
        <dbReference type="Proteomes" id="UP000677228"/>
    </source>
</evidence>